<evidence type="ECO:0000313" key="5">
    <source>
        <dbReference type="RefSeq" id="XP_015274879.1"/>
    </source>
</evidence>
<organism evidence="4 5">
    <name type="scientific">Gekko japonicus</name>
    <name type="common">Schlegel's Japanese gecko</name>
    <dbReference type="NCBI Taxonomy" id="146911"/>
    <lineage>
        <taxon>Eukaryota</taxon>
        <taxon>Metazoa</taxon>
        <taxon>Chordata</taxon>
        <taxon>Craniata</taxon>
        <taxon>Vertebrata</taxon>
        <taxon>Euteleostomi</taxon>
        <taxon>Lepidosauria</taxon>
        <taxon>Squamata</taxon>
        <taxon>Bifurcata</taxon>
        <taxon>Gekkota</taxon>
        <taxon>Gekkonidae</taxon>
        <taxon>Gekkoninae</taxon>
        <taxon>Gekko</taxon>
    </lineage>
</organism>
<reference evidence="5" key="1">
    <citation type="submission" date="2025-08" db="UniProtKB">
        <authorList>
            <consortium name="RefSeq"/>
        </authorList>
    </citation>
    <scope>IDENTIFICATION</scope>
</reference>
<evidence type="ECO:0000313" key="4">
    <source>
        <dbReference type="Proteomes" id="UP000694871"/>
    </source>
</evidence>
<dbReference type="InterPro" id="IPR050733">
    <property type="entry name" value="Vitellogenin/Apolipophorin"/>
</dbReference>
<dbReference type="PROSITE" id="PS51233">
    <property type="entry name" value="VWFD"/>
    <property type="match status" value="1"/>
</dbReference>
<keyword evidence="2" id="KW-0325">Glycoprotein</keyword>
<dbReference type="Pfam" id="PF00094">
    <property type="entry name" value="VWD"/>
    <property type="match status" value="1"/>
</dbReference>
<dbReference type="Proteomes" id="UP000694871">
    <property type="component" value="Unplaced"/>
</dbReference>
<dbReference type="RefSeq" id="XP_015274879.1">
    <property type="nucleotide sequence ID" value="XM_015419393.1"/>
</dbReference>
<evidence type="ECO:0000259" key="3">
    <source>
        <dbReference type="PROSITE" id="PS51233"/>
    </source>
</evidence>
<dbReference type="GeneID" id="107117299"/>
<keyword evidence="1" id="KW-0758">Storage protein</keyword>
<evidence type="ECO:0000256" key="2">
    <source>
        <dbReference type="ARBA" id="ARBA00023180"/>
    </source>
</evidence>
<dbReference type="PANTHER" id="PTHR23345">
    <property type="entry name" value="VITELLOGENIN-RELATED"/>
    <property type="match status" value="1"/>
</dbReference>
<sequence>MGYGDLDTPRPKIEVVVSNTSEPNKPQAFMEAGFLNPHKAVAVVKFGRNCNQYEIKATAETGLFDYHPALQMKVDYARVPSYIKKFGNDFSSMILEMLFMLHSSQEERRNPSGQVKIITVASASPKYDVILKTPHAITTVPNVLLPWSLSEDEFNPAKRQLSLLELITNPTHKGVCKVYHNNLITFDGAEIQILQVPNCPLILAKYRYEGKQFSVMMMQRSINDLSTDLIFENNGREIRLTIRDGRYQIEFDHVAVPLSSFPLHLRHDADITIKEENGQLVLEAAKQLTCYYDGQNITIEANPKMQGELQGLCGRFDGEQEFRTPSGYTAKNAWSFVQSWVHTEGPCDEDCNLKHSHVKLENTIEYLGEQSECFTVQPVLQCRAGCLATATTSIPIAMHCLPAGSTTNLLDTQMRLEQKSEDLEHLVEVHRSCSCENKRCAS</sequence>
<dbReference type="PANTHER" id="PTHR23345:SF15">
    <property type="entry name" value="VITELLOGENIN 1-RELATED"/>
    <property type="match status" value="1"/>
</dbReference>
<dbReference type="Gene3D" id="2.20.90.10">
    <property type="entry name" value="Vitellinogen, beta-sheet shell domain"/>
    <property type="match status" value="1"/>
</dbReference>
<name>A0ABM1KME2_GEKJA</name>
<dbReference type="InterPro" id="IPR015258">
    <property type="entry name" value="Vitellinogen_b-sht_shell"/>
</dbReference>
<evidence type="ECO:0000256" key="1">
    <source>
        <dbReference type="ARBA" id="ARBA00022761"/>
    </source>
</evidence>
<accession>A0ABM1KME2</accession>
<protein>
    <submittedName>
        <fullName evidence="5">Vitellogenin-2-like</fullName>
    </submittedName>
</protein>
<dbReference type="InterPro" id="IPR001846">
    <property type="entry name" value="VWF_type-D"/>
</dbReference>
<dbReference type="SMART" id="SM00216">
    <property type="entry name" value="VWD"/>
    <property type="match status" value="1"/>
</dbReference>
<dbReference type="Pfam" id="PF09175">
    <property type="entry name" value="Vit_b-sht_shell"/>
    <property type="match status" value="1"/>
</dbReference>
<gene>
    <name evidence="5" type="primary">LOC107117299</name>
</gene>
<keyword evidence="4" id="KW-1185">Reference proteome</keyword>
<dbReference type="SUPFAM" id="SSF56968">
    <property type="entry name" value="Lipovitellin-phosvitin complex, beta-sheet shell regions"/>
    <property type="match status" value="1"/>
</dbReference>
<dbReference type="InterPro" id="IPR015819">
    <property type="entry name" value="Lipid_transp_b-sht_shell"/>
</dbReference>
<dbReference type="SMART" id="SM01170">
    <property type="entry name" value="DUF1944"/>
    <property type="match status" value="1"/>
</dbReference>
<proteinExistence type="predicted"/>
<dbReference type="InterPro" id="IPR037088">
    <property type="entry name" value="Vitellinogen_b-sht_shell_sf"/>
</dbReference>
<feature type="domain" description="VWFD" evidence="3">
    <location>
        <begin position="174"/>
        <end position="348"/>
    </location>
</feature>